<dbReference type="RefSeq" id="WP_124342128.1">
    <property type="nucleotide sequence ID" value="NZ_BHYL01000083.1"/>
</dbReference>
<comment type="similarity">
    <text evidence="2">Belongs to the UPF0410 family.</text>
</comment>
<keyword evidence="9" id="KW-1185">Reference proteome</keyword>
<dbReference type="GO" id="GO:0005886">
    <property type="term" value="C:plasma membrane"/>
    <property type="evidence" value="ECO:0007669"/>
    <property type="project" value="UniProtKB-SubCell"/>
</dbReference>
<evidence type="ECO:0000256" key="7">
    <source>
        <dbReference type="SAM" id="Phobius"/>
    </source>
</evidence>
<evidence type="ECO:0000256" key="4">
    <source>
        <dbReference type="ARBA" id="ARBA00022692"/>
    </source>
</evidence>
<comment type="subcellular location">
    <subcellularLocation>
        <location evidence="1">Cell membrane</location>
        <topology evidence="1">Multi-pass membrane protein</topology>
    </subcellularLocation>
</comment>
<sequence length="91" mass="9439">MTPEGIISAIIIGAIIGILGRLVVRGRQRISILLTIVVGIVAALVGTWLATLIGVRDTGGVDWIELFLQIGLAAIGVAAVAGSGRRRRSIL</sequence>
<dbReference type="Proteomes" id="UP000288246">
    <property type="component" value="Unassembled WGS sequence"/>
</dbReference>
<keyword evidence="5 7" id="KW-1133">Transmembrane helix</keyword>
<feature type="transmembrane region" description="Helical" evidence="7">
    <location>
        <begin position="31"/>
        <end position="54"/>
    </location>
</feature>
<evidence type="ECO:0000256" key="2">
    <source>
        <dbReference type="ARBA" id="ARBA00011006"/>
    </source>
</evidence>
<dbReference type="InterPro" id="IPR007341">
    <property type="entry name" value="Transgly_assoc"/>
</dbReference>
<evidence type="ECO:0000313" key="8">
    <source>
        <dbReference type="EMBL" id="GCD19594.1"/>
    </source>
</evidence>
<feature type="transmembrane region" description="Helical" evidence="7">
    <location>
        <begin position="66"/>
        <end position="84"/>
    </location>
</feature>
<name>A0A401UY94_9CELL</name>
<evidence type="ECO:0000256" key="5">
    <source>
        <dbReference type="ARBA" id="ARBA00022989"/>
    </source>
</evidence>
<comment type="caution">
    <text evidence="8">The sequence shown here is derived from an EMBL/GenBank/DDBJ whole genome shotgun (WGS) entry which is preliminary data.</text>
</comment>
<evidence type="ECO:0000313" key="9">
    <source>
        <dbReference type="Proteomes" id="UP000288246"/>
    </source>
</evidence>
<dbReference type="EMBL" id="BHYL01000083">
    <property type="protein sequence ID" value="GCD19594.1"/>
    <property type="molecule type" value="Genomic_DNA"/>
</dbReference>
<gene>
    <name evidence="8" type="ORF">CTKZ_11560</name>
</gene>
<dbReference type="OrthoDB" id="5197368at2"/>
<feature type="transmembrane region" description="Helical" evidence="7">
    <location>
        <begin position="6"/>
        <end position="24"/>
    </location>
</feature>
<proteinExistence type="inferred from homology"/>
<evidence type="ECO:0008006" key="10">
    <source>
        <dbReference type="Google" id="ProtNLM"/>
    </source>
</evidence>
<evidence type="ECO:0000256" key="6">
    <source>
        <dbReference type="ARBA" id="ARBA00023136"/>
    </source>
</evidence>
<evidence type="ECO:0000256" key="3">
    <source>
        <dbReference type="ARBA" id="ARBA00022475"/>
    </source>
</evidence>
<keyword evidence="6 7" id="KW-0472">Membrane</keyword>
<dbReference type="PANTHER" id="PTHR33884:SF3">
    <property type="entry name" value="UPF0410 PROTEIN YMGE"/>
    <property type="match status" value="1"/>
</dbReference>
<keyword evidence="3" id="KW-1003">Cell membrane</keyword>
<protein>
    <recommendedName>
        <fullName evidence="10">Transglycosylase</fullName>
    </recommendedName>
</protein>
<accession>A0A401UY94</accession>
<dbReference type="PANTHER" id="PTHR33884">
    <property type="entry name" value="UPF0410 PROTEIN YMGE"/>
    <property type="match status" value="1"/>
</dbReference>
<organism evidence="8 9">
    <name type="scientific">Cellulomonas algicola</name>
    <dbReference type="NCBI Taxonomy" id="2071633"/>
    <lineage>
        <taxon>Bacteria</taxon>
        <taxon>Bacillati</taxon>
        <taxon>Actinomycetota</taxon>
        <taxon>Actinomycetes</taxon>
        <taxon>Micrococcales</taxon>
        <taxon>Cellulomonadaceae</taxon>
        <taxon>Cellulomonas</taxon>
    </lineage>
</organism>
<dbReference type="AlphaFoldDB" id="A0A401UY94"/>
<reference evidence="8 9" key="1">
    <citation type="submission" date="2018-11" db="EMBL/GenBank/DDBJ databases">
        <title>Draft genome sequence of Cellulomonas takizawaensis strain TKZ-21.</title>
        <authorList>
            <person name="Yamamura H."/>
            <person name="Hayashi T."/>
            <person name="Hamada M."/>
            <person name="Serisawa Y."/>
            <person name="Matsuyama K."/>
            <person name="Nakagawa Y."/>
            <person name="Otoguro M."/>
            <person name="Yanagida F."/>
            <person name="Hayakawa M."/>
        </authorList>
    </citation>
    <scope>NUCLEOTIDE SEQUENCE [LARGE SCALE GENOMIC DNA]</scope>
    <source>
        <strain evidence="8 9">TKZ-21</strain>
    </source>
</reference>
<keyword evidence="4 7" id="KW-0812">Transmembrane</keyword>
<evidence type="ECO:0000256" key="1">
    <source>
        <dbReference type="ARBA" id="ARBA00004651"/>
    </source>
</evidence>